<dbReference type="Pfam" id="PF14361">
    <property type="entry name" value="RsbRD_N"/>
    <property type="match status" value="1"/>
</dbReference>
<organism evidence="3 4">
    <name type="scientific">Corynebacterium propinquum</name>
    <dbReference type="NCBI Taxonomy" id="43769"/>
    <lineage>
        <taxon>Bacteria</taxon>
        <taxon>Bacillati</taxon>
        <taxon>Actinomycetota</taxon>
        <taxon>Actinomycetes</taxon>
        <taxon>Mycobacteriales</taxon>
        <taxon>Corynebacteriaceae</taxon>
        <taxon>Corynebacterium</taxon>
    </lineage>
</organism>
<dbReference type="InterPro" id="IPR025736">
    <property type="entry name" value="PucR_C-HTH_dom"/>
</dbReference>
<dbReference type="PANTHER" id="PTHR33744">
    <property type="entry name" value="CARBOHYDRATE DIACID REGULATOR"/>
    <property type="match status" value="1"/>
</dbReference>
<dbReference type="Pfam" id="PF13556">
    <property type="entry name" value="HTH_30"/>
    <property type="match status" value="1"/>
</dbReference>
<dbReference type="InterPro" id="IPR042070">
    <property type="entry name" value="PucR_C-HTH_sf"/>
</dbReference>
<proteinExistence type="predicted"/>
<dbReference type="Proteomes" id="UP001226160">
    <property type="component" value="Unassembled WGS sequence"/>
</dbReference>
<sequence length="385" mass="43055">MHSAKSSQSLNTQWRGFLERLSNERPLLVREFVRSLLDSGEYQQYSLPLEELNKTAYDIFTLLIEELSDNKDDDFRHGLARQIAHSRVLQGVPLEAVMNAINLDFSVLWRRLKGYAGNDHLEVLVEHVEELSYVVSRFIADLREQYALAQARITRDLSIIRKQHLARLFATMPLEAQDEAAIERGLELDGSGAFRVMISTIGSANTLQQQASEALAVGTLYGHQVGERFVVFHSTNVDFVHEQLHGVAVLSADQIQGIRQVREFVLRSQKLLSLLCDNLEPGCWKADDLILRASGAFVGKFLPESSVSRIPSAVGQGADAEQLLETVRVYFETGSIKAVASRVHCHRNTVVNRLKSFESITGFDVTVPLEAAKVITGLAVHLHKK</sequence>
<gene>
    <name evidence="3" type="ORF">QPX54_04685</name>
</gene>
<protein>
    <submittedName>
        <fullName evidence="3">Helix-turn-helix domain-containing protein</fullName>
    </submittedName>
</protein>
<name>A0AAP4BTU6_9CORY</name>
<evidence type="ECO:0000259" key="2">
    <source>
        <dbReference type="Pfam" id="PF14361"/>
    </source>
</evidence>
<reference evidence="3" key="1">
    <citation type="submission" date="2023-05" db="EMBL/GenBank/DDBJ databases">
        <title>Metabolic capabilities are highly conserved among human nasal-associated Corynebacterium species in pangenomic analyses.</title>
        <authorList>
            <person name="Tran T.H."/>
            <person name="Roberts A.Q."/>
            <person name="Escapa I.F."/>
            <person name="Gao W."/>
            <person name="Conlan S."/>
            <person name="Kong H."/>
            <person name="Segre J.A."/>
            <person name="Kelly M.S."/>
            <person name="Lemon K.P."/>
        </authorList>
    </citation>
    <scope>NUCLEOTIDE SEQUENCE</scope>
    <source>
        <strain evidence="3">KPL2654</strain>
    </source>
</reference>
<comment type="caution">
    <text evidence="3">The sequence shown here is derived from an EMBL/GenBank/DDBJ whole genome shotgun (WGS) entry which is preliminary data.</text>
</comment>
<evidence type="ECO:0000259" key="1">
    <source>
        <dbReference type="Pfam" id="PF13556"/>
    </source>
</evidence>
<evidence type="ECO:0000313" key="4">
    <source>
        <dbReference type="Proteomes" id="UP001226160"/>
    </source>
</evidence>
<evidence type="ECO:0000313" key="3">
    <source>
        <dbReference type="EMBL" id="MDK4325813.1"/>
    </source>
</evidence>
<dbReference type="RefSeq" id="WP_284589579.1">
    <property type="nucleotide sequence ID" value="NZ_JASNVP010000004.1"/>
</dbReference>
<dbReference type="PANTHER" id="PTHR33744:SF1">
    <property type="entry name" value="DNA-BINDING TRANSCRIPTIONAL ACTIVATOR ADER"/>
    <property type="match status" value="1"/>
</dbReference>
<dbReference type="EMBL" id="JASNVP010000004">
    <property type="protein sequence ID" value="MDK4325813.1"/>
    <property type="molecule type" value="Genomic_DNA"/>
</dbReference>
<dbReference type="InterPro" id="IPR051448">
    <property type="entry name" value="CdaR-like_regulators"/>
</dbReference>
<dbReference type="AlphaFoldDB" id="A0AAP4BTU6"/>
<accession>A0AAP4BTU6</accession>
<feature type="domain" description="RsbT co-antagonist protein RsbRD N-terminal" evidence="2">
    <location>
        <begin position="28"/>
        <end position="156"/>
    </location>
</feature>
<dbReference type="Gene3D" id="1.10.10.2840">
    <property type="entry name" value="PucR C-terminal helix-turn-helix domain"/>
    <property type="match status" value="1"/>
</dbReference>
<dbReference type="InterPro" id="IPR025751">
    <property type="entry name" value="RsbRD_N_dom"/>
</dbReference>
<feature type="domain" description="PucR C-terminal helix-turn-helix" evidence="1">
    <location>
        <begin position="323"/>
        <end position="374"/>
    </location>
</feature>